<dbReference type="CDD" id="cd05235">
    <property type="entry name" value="SDR_e1"/>
    <property type="match status" value="1"/>
</dbReference>
<dbReference type="Gene3D" id="3.40.50.980">
    <property type="match status" value="6"/>
</dbReference>
<dbReference type="PROSITE" id="PS50075">
    <property type="entry name" value="CARRIER"/>
    <property type="match status" value="3"/>
</dbReference>
<dbReference type="Pfam" id="PF00501">
    <property type="entry name" value="AMP-binding"/>
    <property type="match status" value="3"/>
</dbReference>
<dbReference type="GO" id="GO:0005829">
    <property type="term" value="C:cytosol"/>
    <property type="evidence" value="ECO:0007669"/>
    <property type="project" value="TreeGrafter"/>
</dbReference>
<dbReference type="Gene3D" id="3.30.300.30">
    <property type="match status" value="3"/>
</dbReference>
<evidence type="ECO:0000313" key="10">
    <source>
        <dbReference type="Proteomes" id="UP000503088"/>
    </source>
</evidence>
<dbReference type="InterPro" id="IPR006162">
    <property type="entry name" value="Ppantetheine_attach_site"/>
</dbReference>
<dbReference type="FunFam" id="3.30.300.30:FF:000010">
    <property type="entry name" value="Enterobactin synthetase component F"/>
    <property type="match status" value="3"/>
</dbReference>
<protein>
    <submittedName>
        <fullName evidence="9">Amino acid adenylation domain-containing protein</fullName>
    </submittedName>
</protein>
<evidence type="ECO:0000256" key="6">
    <source>
        <dbReference type="ARBA" id="ARBA00022737"/>
    </source>
</evidence>
<dbReference type="Gene3D" id="2.30.38.10">
    <property type="entry name" value="Luciferase, Domain 3"/>
    <property type="match status" value="3"/>
</dbReference>
<dbReference type="Pfam" id="PF00550">
    <property type="entry name" value="PP-binding"/>
    <property type="match status" value="3"/>
</dbReference>
<dbReference type="NCBIfam" id="TIGR01746">
    <property type="entry name" value="Thioester-redct"/>
    <property type="match status" value="1"/>
</dbReference>
<dbReference type="CDD" id="cd19543">
    <property type="entry name" value="DCL_NRPS"/>
    <property type="match status" value="2"/>
</dbReference>
<dbReference type="PANTHER" id="PTHR45527:SF1">
    <property type="entry name" value="FATTY ACID SYNTHASE"/>
    <property type="match status" value="1"/>
</dbReference>
<dbReference type="InterPro" id="IPR020845">
    <property type="entry name" value="AMP-binding_CS"/>
</dbReference>
<sequence length="3993" mass="450130">MQDIVDLYTLSPLQEGMLFHALYDERDEQDMSYFNQMSFRLRGSVDIAGFEQAWQGIVDRHSVFRTQFLWEEMEKPLQAVHKQISFRVDYRDWSHFPSNTRLEKIDAFLKEDRQRGFDWEEVPLMRVTLIRLAAEDFFVVWSHHHILLDGWSLSLVLNEWFQLYDSLVDGRGNPLPPVRPYGHYIRWLREQDLEKAKIYWKEELKGFTAPTPLGIDHQKPATETGYDELRWHLPETVSTRLTELSRRNQLTLNTVVQGAWAYLLSCYSGEKDVVFGATSSGRPAELTGVEQMVGLFINTLPVRVQVEAGKRVWNWLKELQAKEIRRRQYEHTPLVDIQGWSEIPQSMPLFDSLFVFENYPEGRDFQKNTLMMEDVKGAEQSHYPLTLSAAPGREIPLKVMFDRKQLDEATIQRLTGHLTQILTRIAQEPEIRLQDLSWITEGEREQVVTTWNRTTRSYPKQASLAALFEEQVQRRPKAVALVSQGETVTYEELNRQANQIAHTLIRRGIGPESRVGLCLERSTDMVAGLLGILKAGGAYVPLDPEYPRERLVLMMEDAQPEVVLTRKKWLSTLPLSREEMLCLDAAIIRQAPVTNPETGVKGDNLAYLIYTSGSTGVPKGVAVPQQGVTRLVKNNPFVTVTAEDVFLQASTINFDAATFEIWGSLLNGASLVLMPPSPSAEDWERVIRTHKVSVLWLTAGLFNLLVEEQVEALQGVKQLLVGGDALSVPHVKKALAALPDTTLINGYGPTENTTFTCCHRITEVDGERGSIPIGVPIANTQVYVLDDQGHPVPVGVAGEMYVGGDGLARGYWNRPELTESAFVANPFVPGEKLYRTGDQVRWLPDGTLEFVGRVDQQVKIRGFRIEPGEIEAVLAEHTSVKTAAVTVMEEGEGEKKLAAYASVETGTKASELREYLKERLPGYMMPAYVTVLPKMPLTPNGKVDRRALPQPDPADAAQGYMAPRTPVEETLVSIWSKVLGVEHVGIRDSFFESGGHSLSATRLMSQVQKAFGVHLSLRSFFEAPTVADLAAKIEAEYRGDTGPALKKVKRDSRLPLSHAQQRLWFLDQLMPDSSLYNIPFALQVEGRLQADALERAWNRLVRRHETLRTVFQKVDGEATQQILPANDRSLPVTDLSTLTLEERQREWEKALEEEATRRFDLTKGPLVQIRLIRMGAEEHILLCNMHHIISDGWSMDILLREWFALYREETGGALAELEELPVQYADYSLWQRQWLQEEALEAQLNWWKEELGGELPVLRLPTDRPRPAVQSHRGALLTFRLPKDLTEQLRNLSRQEGATLFMTLMAAYQGFLHRYTGQQDILVGSPVANRNHADIEGLIGFFVNTLVFRGNFSDSLYFRELLERVRHKALQAYARQDVPFEKLVDELHLERDLSHSPVFQTMFILQNAKMGMPEVDGLRLQPLTVEQFAAKFDLTLIMEEVPEGLTATFEYSTDLFDAATIEQMANHFQSWLASIAADPDVRIGEKSLLSEEEAKGILEEWNDTDRPNRLKGSVPSLVEKRAAEAPDAIALVDGQRRITYRELNEGANRLARQLLKRGVKREDRVAVCADRSPEAIMGLLATWKAGAAFVPMDPSYPQERLVYMMTDADVRVLLADTSSGELLASHVPDWIRLDTESVTQGEGDNLNRITDSDQLAYVLYTSGSTGQPKGVMVEHQSLMNLVEWHCEAYSLTEADHSTHLAGSAFDASVWEIWPVLASGACLHLVDEETRLSPERLRDWLVDNKITVSFLPTPLAEQIMTLDWPEHTSLRVMLTGGDRLRHRPPAGLPFVLVNHYGPTENTVVSTVARTHPGTGVPPIGKPIANTRVYVLDAYGHPVPVGVPGELYLGGIGLARGYWNRLELTESTFVADPFGEPGGKLYRTGDLVRWLPDGNLEFIRRVDQQMNIRGFRIEPGEIEGTLLEHPDVQEALVLLREDRPGEKRLVGYVTGSATAQELREHAKNRLPAYMVPAPIVVLEAFPLTPNGKVDRQALPIPDEKMWEEGHVEPRTEKERVLADIWETVLGSSPMGVHDNFFERGGDSILSIQIVARANQAGLRLTPRQLFEHQTIAELAQAAGEGEQIKAEQGMVTGDVPLTPIQTWFFEQHHPNPHHWNQSMLLTVKEPMDPKRLGQALKVLSDHHDALRLRFTQDGDHWFQENGEAESFVPLTVSDLSGYPEEKRQEKMDSVIAEAQRGLDITEGPLWQAVMIRLGQDCPDRLFLVIHHLAVDGVSWRILLEDLETIYQQLEAGETVNLPAKTTSYREWAHRLKERVGTKAASKARNYWMEEIQKGATPLPVDYPEGENLECHTLKVEMSLDSEQTRFLLKDDTHGGRSKVEEWVLTALIRGMADWSGSPALWVNLEGHGREEILEGVDLSRTVGWFTSLYPVRLDLSGAKEPEECLKQVKEQLRQIPDKGVDFGILGRFDPSFRSIWKGIAQSAISFNYLGSIDRLIQDGSLLMPAPEAVHHNLDPRARRPHDMDVMAWVRNGRLELVWMFSGQRFKRKTIQEMAEKCKATLQEMIDQGQLKKHYGMISADFPLAGLNQDRLDLLLCRHPEAEAIYPLSPLQEGMWFHTWQSGETGDYINQWMCEIRGSLDYEMFQAAWQQVVNRHAILRTAFVQTKTGGSRQVVYGQCSVPMEIFDWSRLSAKERKRKWESLLATDHARGFALEQPPLMRLYVIRWDGDVHRFLWTHHHMLLDGWSLPLVLKDLLTIYESLSREETPWLETVRPYEDYIRWLQEQDLEKARAFWTEELKGFTAPTPLGIDHQKPATETGYDELRWHLPETVSTRLTELSRRNQLTLNTVVQGAWAYLLSCYSGEKDVVFGATSSGRPAELTGVEQMVGLFINTLPVRVRVEAEKRVWNWLKELQAKEIRRRQYEHPPLVDIQGWSEVPRGTPLFNSLYVFENYPGGGAFPENSLQIENVQGLEQSHYPLTLSAAPGREIPLKVMFDRKQLDEATIQRLTGHLTHILTRIAQEPEIRLQDLSWITEGEREQVVTTWNRTTRSYPKQASLAALFEEQVQKRPKAVALVSQGETVTYEELNRQANQIAHTLIRRGIGPESRVGLCLERSTDMVAGLLGILKAGGAYVPLDPEYPRERLVLMMEDAQPEVVLTRKKWLSTLPLSREAMLCLDAAIIRQAPVTNPETGVKGENLAYLIYTSGSTGVPKGVAVPQQGVTRLVKNNPFVTVTAEDVFLQASTINFDAATFEIWGSLLNGASLVLMPPSPSAEDWERVIRTHKVSVLWLTAGLFNLLVEEQVEALQGVKQLLVGGDALSVPHVKKALAALPDTTLINGYGPTENTTFTCCHRITEADGERGSIPIGVPIANTQVYVLDDQGHPVPVGVAGELYVGGDGLARGYWNRPELTESTFVANPFVPGEKLYRTGDQVRWLPDGTLEFVGRVDQQVKIRGFRIEPGEIEAVLAEHPSVKTAAVTVMEEGEGEKKLAAYASVETGTKASELREYLKERLPGYMMPAYVTVLPEMPLTPNGKVDRRALPQPDPADAAQGYMAPRTPVEKALIPIWQDVLGVRRLGVHDDFFELGGHSLLATRLVFRVQEELEVHLPLHQLFSHPTVAGMAQAIESETARDLVAVSEENTDMDLSKEVYLAPEITPDSQVISGKFQRILLTGATGFLGGFLLYDLLNETTADIYCLVRSDSETEAMERIKSNLEKSKRWDSAFKKRIIPVPGDLARPLFGLPKETFDQLAEEVDVIYHNGALVNFMTPYSVSKGPNVDGTVEILRLACQSKLKPIHFVSTLSVFPGGEEGDKSIVSEETMPTQSKGLSIGYAQSKWVAERILDLGRQRGIPVTIYRIGRIAGDSRTGMCQPNDLLWRLIKGYIQLGMAPRMEEATTDWMPVDDVSRSIVHLSMEKDASGSNYHLFNPNTLAFGEIYEAIREIGYSLEEVEPEAWLEALLQEAKTTEENALAPLVHLFKEGAFQGQDISYRRDKAVMGRKAAGMEDAVVTRHTVKQTLHYFIQMKYFQEPVRN</sequence>
<dbReference type="InterPro" id="IPR023213">
    <property type="entry name" value="CAT-like_dom_sf"/>
</dbReference>
<dbReference type="NCBIfam" id="TIGR01720">
    <property type="entry name" value="NRPS-para261"/>
    <property type="match status" value="1"/>
</dbReference>
<keyword evidence="10" id="KW-1185">Reference proteome</keyword>
<dbReference type="NCBIfam" id="NF003417">
    <property type="entry name" value="PRK04813.1"/>
    <property type="match status" value="3"/>
</dbReference>
<dbReference type="InterPro" id="IPR010060">
    <property type="entry name" value="NRPS_synth"/>
</dbReference>
<dbReference type="KEGG" id="kpul:GXN76_09685"/>
<dbReference type="Gene3D" id="3.30.559.30">
    <property type="entry name" value="Nonribosomal peptide synthetase, condensation domain"/>
    <property type="match status" value="4"/>
</dbReference>
<dbReference type="Gene3D" id="3.30.559.10">
    <property type="entry name" value="Chloramphenicol acetyltransferase-like domain"/>
    <property type="match status" value="4"/>
</dbReference>
<evidence type="ECO:0000256" key="3">
    <source>
        <dbReference type="ARBA" id="ARBA00022450"/>
    </source>
</evidence>
<dbReference type="SUPFAM" id="SSF47336">
    <property type="entry name" value="ACP-like"/>
    <property type="match status" value="3"/>
</dbReference>
<dbReference type="Pfam" id="PF13193">
    <property type="entry name" value="AMP-binding_C"/>
    <property type="match status" value="3"/>
</dbReference>
<keyword evidence="5" id="KW-0436">Ligase</keyword>
<dbReference type="InterPro" id="IPR001242">
    <property type="entry name" value="Condensation_dom"/>
</dbReference>
<reference evidence="9 10" key="1">
    <citation type="submission" date="2020-01" db="EMBL/GenBank/DDBJ databases">
        <authorList>
            <person name="Gulvik C.A."/>
            <person name="Batra D.G."/>
        </authorList>
    </citation>
    <scope>NUCLEOTIDE SEQUENCE [LARGE SCALE GENOMIC DNA]</scope>
    <source>
        <strain evidence="9 10">W9323</strain>
    </source>
</reference>
<dbReference type="CDD" id="cd05930">
    <property type="entry name" value="A_NRPS"/>
    <property type="match status" value="1"/>
</dbReference>
<keyword evidence="6" id="KW-0677">Repeat</keyword>
<dbReference type="EMBL" id="CP048104">
    <property type="protein sequence ID" value="QKG84715.1"/>
    <property type="molecule type" value="Genomic_DNA"/>
</dbReference>
<dbReference type="CDD" id="cd19531">
    <property type="entry name" value="LCL_NRPS-like"/>
    <property type="match status" value="1"/>
</dbReference>
<dbReference type="FunFam" id="1.10.1200.10:FF:000016">
    <property type="entry name" value="Non-ribosomal peptide synthase"/>
    <property type="match status" value="1"/>
</dbReference>
<dbReference type="InterPro" id="IPR000873">
    <property type="entry name" value="AMP-dep_synth/lig_dom"/>
</dbReference>
<dbReference type="InterPro" id="IPR009081">
    <property type="entry name" value="PP-bd_ACP"/>
</dbReference>
<dbReference type="Gene3D" id="1.10.1200.10">
    <property type="entry name" value="ACP-like"/>
    <property type="match status" value="3"/>
</dbReference>
<dbReference type="PROSITE" id="PS00455">
    <property type="entry name" value="AMP_BINDING"/>
    <property type="match status" value="3"/>
</dbReference>
<evidence type="ECO:0000256" key="7">
    <source>
        <dbReference type="ARBA" id="ARBA00023194"/>
    </source>
</evidence>
<dbReference type="InterPro" id="IPR036291">
    <property type="entry name" value="NAD(P)-bd_dom_sf"/>
</dbReference>
<comment type="cofactor">
    <cofactor evidence="1">
        <name>pantetheine 4'-phosphate</name>
        <dbReference type="ChEBI" id="CHEBI:47942"/>
    </cofactor>
</comment>
<dbReference type="GO" id="GO:0072330">
    <property type="term" value="P:monocarboxylic acid biosynthetic process"/>
    <property type="evidence" value="ECO:0007669"/>
    <property type="project" value="UniProtKB-ARBA"/>
</dbReference>
<dbReference type="NCBIfam" id="TIGR01733">
    <property type="entry name" value="AA-adenyl-dom"/>
    <property type="match status" value="3"/>
</dbReference>
<dbReference type="PANTHER" id="PTHR45527">
    <property type="entry name" value="NONRIBOSOMAL PEPTIDE SYNTHETASE"/>
    <property type="match status" value="1"/>
</dbReference>
<gene>
    <name evidence="9" type="ORF">GXN76_09685</name>
</gene>
<dbReference type="CDD" id="cd19534">
    <property type="entry name" value="E_NRPS"/>
    <property type="match status" value="1"/>
</dbReference>
<dbReference type="PROSITE" id="PS00012">
    <property type="entry name" value="PHOSPHOPANTETHEINE"/>
    <property type="match status" value="1"/>
</dbReference>
<feature type="domain" description="Carrier" evidence="8">
    <location>
        <begin position="3514"/>
        <end position="3589"/>
    </location>
</feature>
<comment type="similarity">
    <text evidence="2">Belongs to the ATP-dependent AMP-binding enzyme family.</text>
</comment>
<dbReference type="GO" id="GO:0031177">
    <property type="term" value="F:phosphopantetheine binding"/>
    <property type="evidence" value="ECO:0007669"/>
    <property type="project" value="InterPro"/>
</dbReference>
<evidence type="ECO:0000259" key="8">
    <source>
        <dbReference type="PROSITE" id="PS50075"/>
    </source>
</evidence>
<keyword evidence="4" id="KW-0597">Phosphoprotein</keyword>
<keyword evidence="7" id="KW-0045">Antibiotic biosynthesis</keyword>
<proteinExistence type="inferred from homology"/>
<dbReference type="Pfam" id="PF00668">
    <property type="entry name" value="Condensation"/>
    <property type="match status" value="4"/>
</dbReference>
<dbReference type="Proteomes" id="UP000503088">
    <property type="component" value="Chromosome"/>
</dbReference>
<dbReference type="InterPro" id="IPR013120">
    <property type="entry name" value="FAR_NAD-bd"/>
</dbReference>
<dbReference type="GO" id="GO:0016874">
    <property type="term" value="F:ligase activity"/>
    <property type="evidence" value="ECO:0007669"/>
    <property type="project" value="UniProtKB-KW"/>
</dbReference>
<keyword evidence="3" id="KW-0596">Phosphopantetheine</keyword>
<dbReference type="SMART" id="SM00823">
    <property type="entry name" value="PKS_PP"/>
    <property type="match status" value="3"/>
</dbReference>
<dbReference type="InterPro" id="IPR036736">
    <property type="entry name" value="ACP-like_sf"/>
</dbReference>
<accession>A0A7D4BHM7</accession>
<dbReference type="RefSeq" id="WP_173222695.1">
    <property type="nucleotide sequence ID" value="NZ_CP048104.1"/>
</dbReference>
<dbReference type="FunFam" id="2.30.38.10:FF:000001">
    <property type="entry name" value="Non-ribosomal peptide synthetase PvdI"/>
    <property type="match status" value="3"/>
</dbReference>
<feature type="domain" description="Carrier" evidence="8">
    <location>
        <begin position="2006"/>
        <end position="2080"/>
    </location>
</feature>
<dbReference type="FunFam" id="3.30.559.10:FF:000012">
    <property type="entry name" value="Non-ribosomal peptide synthetase"/>
    <property type="match status" value="1"/>
</dbReference>
<evidence type="ECO:0000256" key="4">
    <source>
        <dbReference type="ARBA" id="ARBA00022553"/>
    </source>
</evidence>
<dbReference type="SUPFAM" id="SSF52777">
    <property type="entry name" value="CoA-dependent acyltransferases"/>
    <property type="match status" value="8"/>
</dbReference>
<dbReference type="SUPFAM" id="SSF56801">
    <property type="entry name" value="Acetyl-CoA synthetase-like"/>
    <property type="match status" value="3"/>
</dbReference>
<dbReference type="GO" id="GO:0043041">
    <property type="term" value="P:amino acid activation for nonribosomal peptide biosynthetic process"/>
    <property type="evidence" value="ECO:0007669"/>
    <property type="project" value="TreeGrafter"/>
</dbReference>
<evidence type="ECO:0000256" key="1">
    <source>
        <dbReference type="ARBA" id="ARBA00001957"/>
    </source>
</evidence>
<dbReference type="InterPro" id="IPR010080">
    <property type="entry name" value="Thioester_reductase-like_dom"/>
</dbReference>
<dbReference type="SUPFAM" id="SSF51735">
    <property type="entry name" value="NAD(P)-binding Rossmann-fold domains"/>
    <property type="match status" value="1"/>
</dbReference>
<evidence type="ECO:0000256" key="5">
    <source>
        <dbReference type="ARBA" id="ARBA00022598"/>
    </source>
</evidence>
<dbReference type="InterPro" id="IPR010071">
    <property type="entry name" value="AA_adenyl_dom"/>
</dbReference>
<dbReference type="FunFam" id="3.40.50.980:FF:000001">
    <property type="entry name" value="Non-ribosomal peptide synthetase"/>
    <property type="match status" value="3"/>
</dbReference>
<dbReference type="FunFam" id="3.40.50.12780:FF:000012">
    <property type="entry name" value="Non-ribosomal peptide synthetase"/>
    <property type="match status" value="3"/>
</dbReference>
<dbReference type="FunFam" id="1.10.1200.10:FF:000005">
    <property type="entry name" value="Nonribosomal peptide synthetase 1"/>
    <property type="match status" value="2"/>
</dbReference>
<dbReference type="Gene3D" id="3.40.50.720">
    <property type="entry name" value="NAD(P)-binding Rossmann-like Domain"/>
    <property type="match status" value="1"/>
</dbReference>
<evidence type="ECO:0000313" key="9">
    <source>
        <dbReference type="EMBL" id="QKG84715.1"/>
    </source>
</evidence>
<organism evidence="9 10">
    <name type="scientific">Kroppenstedtia pulmonis</name>
    <dbReference type="NCBI Taxonomy" id="1380685"/>
    <lineage>
        <taxon>Bacteria</taxon>
        <taxon>Bacillati</taxon>
        <taxon>Bacillota</taxon>
        <taxon>Bacilli</taxon>
        <taxon>Bacillales</taxon>
        <taxon>Thermoactinomycetaceae</taxon>
        <taxon>Kroppenstedtia</taxon>
    </lineage>
</organism>
<evidence type="ECO:0000256" key="2">
    <source>
        <dbReference type="ARBA" id="ARBA00006432"/>
    </source>
</evidence>
<dbReference type="GO" id="GO:0044550">
    <property type="term" value="P:secondary metabolite biosynthetic process"/>
    <property type="evidence" value="ECO:0007669"/>
    <property type="project" value="UniProtKB-ARBA"/>
</dbReference>
<name>A0A7D4BHM7_9BACL</name>
<feature type="domain" description="Carrier" evidence="8">
    <location>
        <begin position="962"/>
        <end position="1037"/>
    </location>
</feature>
<dbReference type="InterPro" id="IPR045851">
    <property type="entry name" value="AMP-bd_C_sf"/>
</dbReference>
<dbReference type="CDD" id="cd12117">
    <property type="entry name" value="A_NRPS_Srf_like"/>
    <property type="match status" value="2"/>
</dbReference>
<dbReference type="Pfam" id="PF07993">
    <property type="entry name" value="NAD_binding_4"/>
    <property type="match status" value="1"/>
</dbReference>
<dbReference type="GO" id="GO:0008610">
    <property type="term" value="P:lipid biosynthetic process"/>
    <property type="evidence" value="ECO:0007669"/>
    <property type="project" value="UniProtKB-ARBA"/>
</dbReference>
<dbReference type="GO" id="GO:0017000">
    <property type="term" value="P:antibiotic biosynthetic process"/>
    <property type="evidence" value="ECO:0007669"/>
    <property type="project" value="UniProtKB-KW"/>
</dbReference>
<dbReference type="InterPro" id="IPR020806">
    <property type="entry name" value="PKS_PP-bd"/>
</dbReference>
<dbReference type="InterPro" id="IPR025110">
    <property type="entry name" value="AMP-bd_C"/>
</dbReference>